<dbReference type="GO" id="GO:0008270">
    <property type="term" value="F:zinc ion binding"/>
    <property type="evidence" value="ECO:0007669"/>
    <property type="project" value="UniProtKB-KW"/>
</dbReference>
<accession>A0A1W4XE03</accession>
<gene>
    <name evidence="5 6 7 8" type="primary">LOC108740731</name>
</gene>
<evidence type="ECO:0000259" key="3">
    <source>
        <dbReference type="PROSITE" id="PS50158"/>
    </source>
</evidence>
<evidence type="ECO:0000256" key="1">
    <source>
        <dbReference type="PROSITE-ProRule" id="PRU00047"/>
    </source>
</evidence>
<dbReference type="CDD" id="cd00303">
    <property type="entry name" value="retropepsin_like"/>
    <property type="match status" value="1"/>
</dbReference>
<dbReference type="RefSeq" id="XP_018330678.1">
    <property type="nucleotide sequence ID" value="XM_018475176.1"/>
</dbReference>
<reference evidence="5 6" key="1">
    <citation type="submission" date="2025-04" db="UniProtKB">
        <authorList>
            <consortium name="RefSeq"/>
        </authorList>
    </citation>
    <scope>IDENTIFICATION</scope>
    <source>
        <tissue evidence="5 6">Entire body</tissue>
    </source>
</reference>
<feature type="domain" description="CCHC-type" evidence="3">
    <location>
        <begin position="429"/>
        <end position="444"/>
    </location>
</feature>
<dbReference type="RefSeq" id="XP_018330676.1">
    <property type="nucleotide sequence ID" value="XM_018475174.1"/>
</dbReference>
<dbReference type="RefSeq" id="XP_018330677.1">
    <property type="nucleotide sequence ID" value="XM_018475175.1"/>
</dbReference>
<dbReference type="OrthoDB" id="6725237at2759"/>
<dbReference type="SUPFAM" id="SSF57756">
    <property type="entry name" value="Retrovirus zinc finger-like domains"/>
    <property type="match status" value="1"/>
</dbReference>
<protein>
    <submittedName>
        <fullName evidence="5 6">Uncharacterized protein LOC108740731</fullName>
    </submittedName>
</protein>
<feature type="compositionally biased region" description="Basic and acidic residues" evidence="2">
    <location>
        <begin position="58"/>
        <end position="67"/>
    </location>
</feature>
<dbReference type="InterPro" id="IPR036875">
    <property type="entry name" value="Znf_CCHC_sf"/>
</dbReference>
<keyword evidence="1" id="KW-0479">Metal-binding</keyword>
<name>A0A1W4XE03_AGRPL</name>
<dbReference type="RefSeq" id="XP_018330675.1">
    <property type="nucleotide sequence ID" value="XM_018475173.1"/>
</dbReference>
<dbReference type="GO" id="GO:0003676">
    <property type="term" value="F:nucleic acid binding"/>
    <property type="evidence" value="ECO:0007669"/>
    <property type="project" value="InterPro"/>
</dbReference>
<sequence>MMRGDKRKRSGEGRNRGFNTNRSKDDLRDWLKREERTRRDSRTGEEKRRSRGRRSRLPKFDKFDIHGRFSPPDYRKRTPSPDAKVENSRNFGIKRWRSISRERYDFDSQNKFSPPRTSGFDNDTRYLRRSHSREAFDFDNPNKFSPPHFDDRPSYHDRYHNVFDIEKNHGDYVEEEKRYFSREEEQFRERETAFKGRDIVLDDHSHRNNYKISPSHSSEHFINNQEQQRTIDRFPEDSALRNKIEEKSLGKEVDDIPEFNPEVSKLSAKNWLKHLEQVAERNKWQDDEKRFNMSSRLAGFARQWYLSAGKNITKWKDLKNKFMQTFPSEMDYCNHLTEMLKRRKQDNESLVTYFDHKVALLNVCDITGGRAVSCIIAGLSDENLRRKAREEDFTSINTLLEFLRVKEAENDQSQMVTPEKSKRKEETICFRCKKPGHKRKDCPERNVCSYCHTKGHFEAECMMKNEDEAVSRSNNKVMFGALADNPTYPQYFKDVMINGNQVKGYIDFSSETVTIREETASKLGLQYQKMYKVIRSFGSSLVSCVGEFEGIFTVDEVCANVKAYIVPSHIQAIPVILGKNFMKQPHVLISNTPDSILLKQRPGSQQASFFTTTSVQAPSYYY</sequence>
<organism evidence="4 8">
    <name type="scientific">Agrilus planipennis</name>
    <name type="common">Emerald ash borer</name>
    <name type="synonym">Agrilus marcopoli</name>
    <dbReference type="NCBI Taxonomy" id="224129"/>
    <lineage>
        <taxon>Eukaryota</taxon>
        <taxon>Metazoa</taxon>
        <taxon>Ecdysozoa</taxon>
        <taxon>Arthropoda</taxon>
        <taxon>Hexapoda</taxon>
        <taxon>Insecta</taxon>
        <taxon>Pterygota</taxon>
        <taxon>Neoptera</taxon>
        <taxon>Endopterygota</taxon>
        <taxon>Coleoptera</taxon>
        <taxon>Polyphaga</taxon>
        <taxon>Elateriformia</taxon>
        <taxon>Buprestoidea</taxon>
        <taxon>Buprestidae</taxon>
        <taxon>Agrilinae</taxon>
        <taxon>Agrilus</taxon>
    </lineage>
</organism>
<dbReference type="PROSITE" id="PS50158">
    <property type="entry name" value="ZF_CCHC"/>
    <property type="match status" value="1"/>
</dbReference>
<dbReference type="InterPro" id="IPR001878">
    <property type="entry name" value="Znf_CCHC"/>
</dbReference>
<proteinExistence type="predicted"/>
<dbReference type="AlphaFoldDB" id="A0A1W4XE03"/>
<dbReference type="SMART" id="SM00343">
    <property type="entry name" value="ZnF_C2HC"/>
    <property type="match status" value="2"/>
</dbReference>
<evidence type="ECO:0000313" key="7">
    <source>
        <dbReference type="RefSeq" id="XP_018330677.1"/>
    </source>
</evidence>
<dbReference type="Pfam" id="PF00098">
    <property type="entry name" value="zf-CCHC"/>
    <property type="match status" value="1"/>
</dbReference>
<evidence type="ECO:0000313" key="6">
    <source>
        <dbReference type="RefSeq" id="XP_018330676.1"/>
    </source>
</evidence>
<evidence type="ECO:0000313" key="8">
    <source>
        <dbReference type="RefSeq" id="XP_018330678.1"/>
    </source>
</evidence>
<keyword evidence="1" id="KW-0862">Zinc</keyword>
<dbReference type="Proteomes" id="UP000192223">
    <property type="component" value="Unplaced"/>
</dbReference>
<dbReference type="STRING" id="224129.A0A1W4XE03"/>
<dbReference type="Pfam" id="PF13650">
    <property type="entry name" value="Asp_protease_2"/>
    <property type="match status" value="1"/>
</dbReference>
<dbReference type="Gene3D" id="2.40.70.10">
    <property type="entry name" value="Acid Proteases"/>
    <property type="match status" value="1"/>
</dbReference>
<dbReference type="Gene3D" id="4.10.60.10">
    <property type="entry name" value="Zinc finger, CCHC-type"/>
    <property type="match status" value="1"/>
</dbReference>
<evidence type="ECO:0000313" key="4">
    <source>
        <dbReference type="Proteomes" id="UP000192223"/>
    </source>
</evidence>
<dbReference type="InterPro" id="IPR021109">
    <property type="entry name" value="Peptidase_aspartic_dom_sf"/>
</dbReference>
<dbReference type="KEGG" id="apln:108740731"/>
<keyword evidence="1" id="KW-0863">Zinc-finger</keyword>
<evidence type="ECO:0000256" key="2">
    <source>
        <dbReference type="SAM" id="MobiDB-lite"/>
    </source>
</evidence>
<feature type="region of interest" description="Disordered" evidence="2">
    <location>
        <begin position="1"/>
        <end position="87"/>
    </location>
</feature>
<dbReference type="GeneID" id="108740731"/>
<feature type="compositionally biased region" description="Basic and acidic residues" evidence="2">
    <location>
        <begin position="22"/>
        <end position="48"/>
    </location>
</feature>
<keyword evidence="4" id="KW-1185">Reference proteome</keyword>
<evidence type="ECO:0000313" key="5">
    <source>
        <dbReference type="RefSeq" id="XP_018330675.1"/>
    </source>
</evidence>